<accession>A0A3E4TWD3</accession>
<protein>
    <recommendedName>
        <fullName evidence="3">Neutral/alkaline non-lysosomal ceramidase N-terminal domain-containing protein</fullName>
    </recommendedName>
</protein>
<evidence type="ECO:0000313" key="1">
    <source>
        <dbReference type="EMBL" id="RGL95931.1"/>
    </source>
</evidence>
<dbReference type="RefSeq" id="WP_117634688.1">
    <property type="nucleotide sequence ID" value="NZ_QRQF01000040.1"/>
</dbReference>
<name>A0A3E4TWD3_9FIRM</name>
<sequence>MEKDRKWKAGAGMAEIEYPACFFPEEGFFRIHDPIHARVLILEEEERFVIVSLELPSLRPYTLIDEMKRVVREAVGVNDKNIWICVTHDLAAPHVPDRETKREKYEIHIRAVKNAIREACTAAVGKMEPVRVYTGTGVSDINVNRDMETADGWWQGINPDGTADKLVSVVRFAGLDGKTVSVLYHYAVKSSTLEGAVMPDGSRYVTGDVTGAASRRIEEKLEVPAIFFMGAAGDQEPKYQAEFDRVDEAGNLVHVNLGLEGFRFTEELGGILAADVLRILESMKCTEESRMRIAHRVLWLPGQQFYQGGKPYHPEKDYKFIPSEDEKLIIEVLQLGSTVFLGLQPEATAAVGLKLREMNPGCLPLLVAMVNGGKDYLSDETAYERMTFGAIHSVFARGAAELFLEYATKLLKEL</sequence>
<dbReference type="Proteomes" id="UP000261257">
    <property type="component" value="Unassembled WGS sequence"/>
</dbReference>
<evidence type="ECO:0000313" key="2">
    <source>
        <dbReference type="Proteomes" id="UP000261257"/>
    </source>
</evidence>
<organism evidence="1 2">
    <name type="scientific">Hungatella hathewayi</name>
    <dbReference type="NCBI Taxonomy" id="154046"/>
    <lineage>
        <taxon>Bacteria</taxon>
        <taxon>Bacillati</taxon>
        <taxon>Bacillota</taxon>
        <taxon>Clostridia</taxon>
        <taxon>Lachnospirales</taxon>
        <taxon>Lachnospiraceae</taxon>
        <taxon>Hungatella</taxon>
    </lineage>
</organism>
<comment type="caution">
    <text evidence="1">The sequence shown here is derived from an EMBL/GenBank/DDBJ whole genome shotgun (WGS) entry which is preliminary data.</text>
</comment>
<dbReference type="AlphaFoldDB" id="A0A3E4TWD3"/>
<evidence type="ECO:0008006" key="3">
    <source>
        <dbReference type="Google" id="ProtNLM"/>
    </source>
</evidence>
<gene>
    <name evidence="1" type="ORF">DXC39_27330</name>
</gene>
<proteinExistence type="predicted"/>
<dbReference type="EMBL" id="QSSQ01000043">
    <property type="protein sequence ID" value="RGL95931.1"/>
    <property type="molecule type" value="Genomic_DNA"/>
</dbReference>
<reference evidence="1 2" key="1">
    <citation type="submission" date="2018-08" db="EMBL/GenBank/DDBJ databases">
        <title>A genome reference for cultivated species of the human gut microbiota.</title>
        <authorList>
            <person name="Zou Y."/>
            <person name="Xue W."/>
            <person name="Luo G."/>
        </authorList>
    </citation>
    <scope>NUCLEOTIDE SEQUENCE [LARGE SCALE GENOMIC DNA]</scope>
    <source>
        <strain evidence="1 2">TF05-11AC</strain>
    </source>
</reference>